<gene>
    <name evidence="3" type="primary">LOC111476676</name>
</gene>
<accession>A0A6J1IGC1</accession>
<dbReference type="PANTHER" id="PTHR36800:SF1">
    <property type="entry name" value="POLYAMINE-MODULATED FACTOR 1-BINDING PROTEIN"/>
    <property type="match status" value="1"/>
</dbReference>
<sequence>MASSESKPTDQLIPLPESESLSESESETQLSVLLFHISQQAQGAMENMLRMISEIDQNAVGILEDIEKCRGSALDRKGVLEEEKQQFQQAAYTVLDMLNNGGGTLKS</sequence>
<proteinExistence type="predicted"/>
<name>A0A6J1IGC1_CUCMA</name>
<protein>
    <submittedName>
        <fullName evidence="3">Uncharacterized protein LOC111476676</fullName>
    </submittedName>
</protein>
<evidence type="ECO:0000313" key="3">
    <source>
        <dbReference type="RefSeq" id="XP_022976221.1"/>
    </source>
</evidence>
<feature type="region of interest" description="Disordered" evidence="1">
    <location>
        <begin position="1"/>
        <end position="24"/>
    </location>
</feature>
<organism evidence="2 3">
    <name type="scientific">Cucurbita maxima</name>
    <name type="common">Pumpkin</name>
    <name type="synonym">Winter squash</name>
    <dbReference type="NCBI Taxonomy" id="3661"/>
    <lineage>
        <taxon>Eukaryota</taxon>
        <taxon>Viridiplantae</taxon>
        <taxon>Streptophyta</taxon>
        <taxon>Embryophyta</taxon>
        <taxon>Tracheophyta</taxon>
        <taxon>Spermatophyta</taxon>
        <taxon>Magnoliopsida</taxon>
        <taxon>eudicotyledons</taxon>
        <taxon>Gunneridae</taxon>
        <taxon>Pentapetalae</taxon>
        <taxon>rosids</taxon>
        <taxon>fabids</taxon>
        <taxon>Cucurbitales</taxon>
        <taxon>Cucurbitaceae</taxon>
        <taxon>Cucurbiteae</taxon>
        <taxon>Cucurbita</taxon>
    </lineage>
</organism>
<dbReference type="AlphaFoldDB" id="A0A6J1IGC1"/>
<evidence type="ECO:0000256" key="1">
    <source>
        <dbReference type="SAM" id="MobiDB-lite"/>
    </source>
</evidence>
<dbReference type="RefSeq" id="XP_022976221.1">
    <property type="nucleotide sequence ID" value="XM_023120453.1"/>
</dbReference>
<dbReference type="OrthoDB" id="778453at2759"/>
<reference evidence="3" key="1">
    <citation type="submission" date="2025-08" db="UniProtKB">
        <authorList>
            <consortium name="RefSeq"/>
        </authorList>
    </citation>
    <scope>IDENTIFICATION</scope>
    <source>
        <tissue evidence="3">Young leaves</tissue>
    </source>
</reference>
<dbReference type="Proteomes" id="UP000504608">
    <property type="component" value="Unplaced"/>
</dbReference>
<dbReference type="KEGG" id="cmax:111476676"/>
<dbReference type="GeneID" id="111476676"/>
<keyword evidence="2" id="KW-1185">Reference proteome</keyword>
<dbReference type="PANTHER" id="PTHR36800">
    <property type="entry name" value="POLYAMINE-MODULATED FACTOR 1-BINDING PROTEIN"/>
    <property type="match status" value="1"/>
</dbReference>
<evidence type="ECO:0000313" key="2">
    <source>
        <dbReference type="Proteomes" id="UP000504608"/>
    </source>
</evidence>